<keyword evidence="8" id="KW-0443">Lipid metabolism</keyword>
<dbReference type="GO" id="GO:0004630">
    <property type="term" value="F:phospholipase D activity"/>
    <property type="evidence" value="ECO:0007669"/>
    <property type="project" value="UniProtKB-EC"/>
</dbReference>
<dbReference type="GO" id="GO:0009395">
    <property type="term" value="P:phospholipid catabolic process"/>
    <property type="evidence" value="ECO:0007669"/>
    <property type="project" value="TreeGrafter"/>
</dbReference>
<dbReference type="GO" id="GO:0005576">
    <property type="term" value="C:extracellular region"/>
    <property type="evidence" value="ECO:0007669"/>
    <property type="project" value="UniProtKB-SubCell"/>
</dbReference>
<keyword evidence="7" id="KW-0378">Hydrolase</keyword>
<dbReference type="SMART" id="SM00155">
    <property type="entry name" value="PLDc"/>
    <property type="match status" value="2"/>
</dbReference>
<keyword evidence="5" id="KW-0964">Secreted</keyword>
<dbReference type="Gene3D" id="3.30.870.10">
    <property type="entry name" value="Endonuclease Chain A"/>
    <property type="match status" value="2"/>
</dbReference>
<dbReference type="InterPro" id="IPR025202">
    <property type="entry name" value="PLD-like_dom"/>
</dbReference>
<name>A0AAX3WI39_METEX</name>
<dbReference type="AlphaFoldDB" id="A0AAX3WI39"/>
<evidence type="ECO:0000256" key="4">
    <source>
        <dbReference type="ARBA" id="ARBA00018392"/>
    </source>
</evidence>
<comment type="catalytic activity">
    <reaction evidence="1">
        <text>a 1,2-diacyl-sn-glycero-3-phosphocholine + H2O = a 1,2-diacyl-sn-glycero-3-phosphate + choline + H(+)</text>
        <dbReference type="Rhea" id="RHEA:14445"/>
        <dbReference type="ChEBI" id="CHEBI:15354"/>
        <dbReference type="ChEBI" id="CHEBI:15377"/>
        <dbReference type="ChEBI" id="CHEBI:15378"/>
        <dbReference type="ChEBI" id="CHEBI:57643"/>
        <dbReference type="ChEBI" id="CHEBI:58608"/>
        <dbReference type="EC" id="3.1.4.4"/>
    </reaction>
</comment>
<dbReference type="CDD" id="cd09140">
    <property type="entry name" value="PLDc_vPLD1_2_like_bac_1"/>
    <property type="match status" value="1"/>
</dbReference>
<dbReference type="SUPFAM" id="SSF56024">
    <property type="entry name" value="Phospholipase D/nuclease"/>
    <property type="match status" value="2"/>
</dbReference>
<keyword evidence="6" id="KW-0677">Repeat</keyword>
<evidence type="ECO:0000256" key="8">
    <source>
        <dbReference type="ARBA" id="ARBA00023098"/>
    </source>
</evidence>
<dbReference type="Proteomes" id="UP001223720">
    <property type="component" value="Chromosome"/>
</dbReference>
<proteinExistence type="predicted"/>
<organism evidence="11 12">
    <name type="scientific">Methylorubrum extorquens</name>
    <name type="common">Methylobacterium dichloromethanicum</name>
    <name type="synonym">Methylobacterium extorquens</name>
    <dbReference type="NCBI Taxonomy" id="408"/>
    <lineage>
        <taxon>Bacteria</taxon>
        <taxon>Pseudomonadati</taxon>
        <taxon>Pseudomonadota</taxon>
        <taxon>Alphaproteobacteria</taxon>
        <taxon>Hyphomicrobiales</taxon>
        <taxon>Methylobacteriaceae</taxon>
        <taxon>Methylorubrum</taxon>
    </lineage>
</organism>
<evidence type="ECO:0000256" key="3">
    <source>
        <dbReference type="ARBA" id="ARBA00004613"/>
    </source>
</evidence>
<evidence type="ECO:0000313" key="11">
    <source>
        <dbReference type="EMBL" id="WHQ70166.1"/>
    </source>
</evidence>
<feature type="domain" description="PLD phosphodiesterase" evidence="10">
    <location>
        <begin position="132"/>
        <end position="159"/>
    </location>
</feature>
<protein>
    <recommendedName>
        <fullName evidence="4">Phospholipase D</fullName>
    </recommendedName>
    <alternativeName>
        <fullName evidence="9">Choline phosphatase</fullName>
    </alternativeName>
</protein>
<reference evidence="11" key="1">
    <citation type="journal article" date="2022" name="Biotechnol. Bioprocess Eng.">
        <title>Pan-genome Analysis Reveals Comparative Genomic Features of Central Metabolic Pathways in Methylorubrum extorquens.</title>
        <authorList>
            <person name="Lee G.M."/>
            <person name="Scott-Nevros Z.K."/>
            <person name="Lee S.-M."/>
            <person name="Kim D."/>
        </authorList>
    </citation>
    <scope>NUCLEOTIDE SEQUENCE</scope>
    <source>
        <strain evidence="11">ATCC 55366</strain>
    </source>
</reference>
<evidence type="ECO:0000256" key="5">
    <source>
        <dbReference type="ARBA" id="ARBA00022525"/>
    </source>
</evidence>
<evidence type="ECO:0000259" key="10">
    <source>
        <dbReference type="PROSITE" id="PS50035"/>
    </source>
</evidence>
<dbReference type="EMBL" id="CP073633">
    <property type="protein sequence ID" value="WHQ70166.1"/>
    <property type="molecule type" value="Genomic_DNA"/>
</dbReference>
<gene>
    <name evidence="11" type="ORF">KEC54_00295</name>
</gene>
<feature type="domain" description="PLD phosphodiesterase" evidence="10">
    <location>
        <begin position="347"/>
        <end position="374"/>
    </location>
</feature>
<dbReference type="RefSeq" id="WP_012251930.1">
    <property type="nucleotide sequence ID" value="NZ_CP073633.1"/>
</dbReference>
<comment type="function">
    <text evidence="2">Could be a virulence factor.</text>
</comment>
<dbReference type="Pfam" id="PF13091">
    <property type="entry name" value="PLDc_2"/>
    <property type="match status" value="1"/>
</dbReference>
<dbReference type="InterPro" id="IPR001736">
    <property type="entry name" value="PLipase_D/transphosphatidylase"/>
</dbReference>
<sequence>MQDLSGTTSTLDLGRTCWRIARADRFALIVDAANYFATLRHAMIQARESILLIGWDFDTRVALTIDEDGEWPTTLGPFIDALVDRRPGLDIHVLKWDLGILGTLGRGTTPLFVLDWVTDERIHLQLDRVHPVGACHHQKIVVIDDAIAFCGGIDITVGRWDTRQHLDEDARRKSPWGFAQPPWHDATTAVDGEAARTLGELARLRWKQATGECLKSPSRQSGDRWPKDLQPTFTNVEVGIVRSQPTHGEEGEAREIEAYLLAAIGRAQRLIYIESQYFASDIVSHAMLERLREPHGPEIVVINPCTSEGWLEEQVMGSARRLILERIYQADHAGRFKMYYPVTAKETPIYVHAKILIVDDQILKVGSSNLNNRSMGLDTECDLVVEAAGDAAVAEMIEQSIREVRHDLLAEHLGTTRAEVAAVEKRQAGSQLSTIETLRLAPGRTLVPLTPEPITAAERALAAHHALDPARPEPISRHLGALASSAVDAVRVAVLGKDASRT</sequence>
<evidence type="ECO:0000256" key="9">
    <source>
        <dbReference type="ARBA" id="ARBA00029594"/>
    </source>
</evidence>
<dbReference type="PROSITE" id="PS50035">
    <property type="entry name" value="PLD"/>
    <property type="match status" value="2"/>
</dbReference>
<dbReference type="PANTHER" id="PTHR18896">
    <property type="entry name" value="PHOSPHOLIPASE D"/>
    <property type="match status" value="1"/>
</dbReference>
<evidence type="ECO:0000313" key="12">
    <source>
        <dbReference type="Proteomes" id="UP001223720"/>
    </source>
</evidence>
<dbReference type="PANTHER" id="PTHR18896:SF76">
    <property type="entry name" value="PHOSPHOLIPASE"/>
    <property type="match status" value="1"/>
</dbReference>
<dbReference type="CDD" id="cd09143">
    <property type="entry name" value="PLDc_vPLD1_2_like_bac_2"/>
    <property type="match status" value="1"/>
</dbReference>
<evidence type="ECO:0000256" key="7">
    <source>
        <dbReference type="ARBA" id="ARBA00022801"/>
    </source>
</evidence>
<evidence type="ECO:0000256" key="1">
    <source>
        <dbReference type="ARBA" id="ARBA00000798"/>
    </source>
</evidence>
<accession>A0AAX3WI39</accession>
<dbReference type="Pfam" id="PF00614">
    <property type="entry name" value="PLDc"/>
    <property type="match status" value="1"/>
</dbReference>
<comment type="subcellular location">
    <subcellularLocation>
        <location evidence="3">Secreted</location>
    </subcellularLocation>
</comment>
<dbReference type="InterPro" id="IPR015679">
    <property type="entry name" value="PLipase_D_fam"/>
</dbReference>
<evidence type="ECO:0000256" key="2">
    <source>
        <dbReference type="ARBA" id="ARBA00003145"/>
    </source>
</evidence>
<evidence type="ECO:0000256" key="6">
    <source>
        <dbReference type="ARBA" id="ARBA00022737"/>
    </source>
</evidence>